<evidence type="ECO:0000256" key="8">
    <source>
        <dbReference type="ARBA" id="ARBA00022692"/>
    </source>
</evidence>
<keyword evidence="9 13" id="KW-1133">Transmembrane helix</keyword>
<evidence type="ECO:0000256" key="10">
    <source>
        <dbReference type="ARBA" id="ARBA00023136"/>
    </source>
</evidence>
<dbReference type="Pfam" id="PF18075">
    <property type="entry name" value="FtsX_ECD"/>
    <property type="match status" value="1"/>
</dbReference>
<keyword evidence="10 12" id="KW-0472">Membrane</keyword>
<keyword evidence="8 13" id="KW-0812">Transmembrane</keyword>
<feature type="transmembrane region" description="Helical" evidence="13">
    <location>
        <begin position="269"/>
        <end position="288"/>
    </location>
</feature>
<comment type="function">
    <text evidence="12">Part of the ABC transporter FtsEX involved in cellular division.</text>
</comment>
<organism evidence="16 17">
    <name type="scientific">Uliginosibacterium aquaticum</name>
    <dbReference type="NCBI Taxonomy" id="2731212"/>
    <lineage>
        <taxon>Bacteria</taxon>
        <taxon>Pseudomonadati</taxon>
        <taxon>Pseudomonadota</taxon>
        <taxon>Betaproteobacteria</taxon>
        <taxon>Rhodocyclales</taxon>
        <taxon>Zoogloeaceae</taxon>
        <taxon>Uliginosibacterium</taxon>
    </lineage>
</organism>
<evidence type="ECO:0000256" key="3">
    <source>
        <dbReference type="ARBA" id="ARBA00011160"/>
    </source>
</evidence>
<evidence type="ECO:0000256" key="6">
    <source>
        <dbReference type="ARBA" id="ARBA00022519"/>
    </source>
</evidence>
<evidence type="ECO:0000259" key="14">
    <source>
        <dbReference type="Pfam" id="PF02687"/>
    </source>
</evidence>
<dbReference type="Proteomes" id="UP000778523">
    <property type="component" value="Unassembled WGS sequence"/>
</dbReference>
<feature type="transmembrane region" description="Helical" evidence="13">
    <location>
        <begin position="173"/>
        <end position="194"/>
    </location>
</feature>
<dbReference type="EMBL" id="JABCSC020000003">
    <property type="protein sequence ID" value="NSL56294.1"/>
    <property type="molecule type" value="Genomic_DNA"/>
</dbReference>
<keyword evidence="6 12" id="KW-0997">Cell inner membrane</keyword>
<dbReference type="InterPro" id="IPR003838">
    <property type="entry name" value="ABC3_permease_C"/>
</dbReference>
<evidence type="ECO:0000313" key="17">
    <source>
        <dbReference type="Proteomes" id="UP000778523"/>
    </source>
</evidence>
<dbReference type="RefSeq" id="WP_170022597.1">
    <property type="nucleotide sequence ID" value="NZ_JABCSC020000003.1"/>
</dbReference>
<reference evidence="16 17" key="1">
    <citation type="submission" date="2020-06" db="EMBL/GenBank/DDBJ databases">
        <title>Draft genome of Uliginosibacterium sp. IMCC34675.</title>
        <authorList>
            <person name="Song J."/>
        </authorList>
    </citation>
    <scope>NUCLEOTIDE SEQUENCE [LARGE SCALE GENOMIC DNA]</scope>
    <source>
        <strain evidence="16 17">IMCC34675</strain>
    </source>
</reference>
<keyword evidence="17" id="KW-1185">Reference proteome</keyword>
<dbReference type="Pfam" id="PF02687">
    <property type="entry name" value="FtsX"/>
    <property type="match status" value="1"/>
</dbReference>
<feature type="domain" description="ABC3 transporter permease C-terminal" evidence="14">
    <location>
        <begin position="178"/>
        <end position="294"/>
    </location>
</feature>
<sequence>MSIALFPHRLALRQALARLTAKPLATFLSALVVAIALSLPALGLVLMDNLGGLARGVSGKPEISAFLKREVSAEQAQRVENRLQADKRIAALRFVPRDLALKQLAARGGFADVSGALVENPLPDAFIIEPTGENPAVFEAIRTALAAMPEVAHVQLDSAWVERLHAAVELGRWSMLLLAGLLGAALVIVTFNTIRLQILTQRHEITVSLLLGATRNFVRRPFLYFGLLQGLLGGLVAWALVEGVMALIAPRIEDLARSYNIVLDLHGPTPLQAAGLLAFAALLGWLGAGLSVRRHLHDGAVD</sequence>
<evidence type="ECO:0000256" key="12">
    <source>
        <dbReference type="PIRNR" id="PIRNR003097"/>
    </source>
</evidence>
<dbReference type="InterPro" id="IPR047590">
    <property type="entry name" value="FtsX_proteobact-type"/>
</dbReference>
<feature type="domain" description="FtsX extracellular" evidence="15">
    <location>
        <begin position="62"/>
        <end position="154"/>
    </location>
</feature>
<evidence type="ECO:0000256" key="5">
    <source>
        <dbReference type="ARBA" id="ARBA00022475"/>
    </source>
</evidence>
<evidence type="ECO:0000256" key="1">
    <source>
        <dbReference type="ARBA" id="ARBA00004429"/>
    </source>
</evidence>
<evidence type="ECO:0000256" key="9">
    <source>
        <dbReference type="ARBA" id="ARBA00022989"/>
    </source>
</evidence>
<dbReference type="NCBIfam" id="TIGR00439">
    <property type="entry name" value="FtsX_Gneg"/>
    <property type="match status" value="1"/>
</dbReference>
<comment type="similarity">
    <text evidence="2 12">Belongs to the ABC-4 integral membrane protein family. FtsX subfamily.</text>
</comment>
<evidence type="ECO:0000256" key="2">
    <source>
        <dbReference type="ARBA" id="ARBA00007379"/>
    </source>
</evidence>
<dbReference type="Gene3D" id="3.30.70.3040">
    <property type="match status" value="1"/>
</dbReference>
<evidence type="ECO:0000313" key="16">
    <source>
        <dbReference type="EMBL" id="NSL56294.1"/>
    </source>
</evidence>
<dbReference type="PANTHER" id="PTHR47755:SF1">
    <property type="entry name" value="CELL DIVISION PROTEIN FTSX"/>
    <property type="match status" value="1"/>
</dbReference>
<feature type="transmembrane region" description="Helical" evidence="13">
    <location>
        <begin position="21"/>
        <end position="46"/>
    </location>
</feature>
<evidence type="ECO:0000259" key="15">
    <source>
        <dbReference type="Pfam" id="PF18075"/>
    </source>
</evidence>
<evidence type="ECO:0000256" key="4">
    <source>
        <dbReference type="ARBA" id="ARBA00021907"/>
    </source>
</evidence>
<gene>
    <name evidence="16" type="ORF">HJ583_014750</name>
</gene>
<keyword evidence="11 12" id="KW-0131">Cell cycle</keyword>
<name>A0ABX2IHQ3_9RHOO</name>
<keyword evidence="7 12" id="KW-0132">Cell division</keyword>
<proteinExistence type="inferred from homology"/>
<comment type="caution">
    <text evidence="16">The sequence shown here is derived from an EMBL/GenBank/DDBJ whole genome shotgun (WGS) entry which is preliminary data.</text>
</comment>
<evidence type="ECO:0000256" key="11">
    <source>
        <dbReference type="ARBA" id="ARBA00023306"/>
    </source>
</evidence>
<dbReference type="PIRSF" id="PIRSF003097">
    <property type="entry name" value="FtsX"/>
    <property type="match status" value="1"/>
</dbReference>
<dbReference type="InterPro" id="IPR004513">
    <property type="entry name" value="FtsX"/>
</dbReference>
<evidence type="ECO:0000256" key="7">
    <source>
        <dbReference type="ARBA" id="ARBA00022618"/>
    </source>
</evidence>
<comment type="subunit">
    <text evidence="3">Forms a membrane-associated complex with FtsE.</text>
</comment>
<accession>A0ABX2IHQ3</accession>
<dbReference type="InterPro" id="IPR040690">
    <property type="entry name" value="FtsX_ECD"/>
</dbReference>
<protein>
    <recommendedName>
        <fullName evidence="4 12">Cell division protein FtsX</fullName>
    </recommendedName>
</protein>
<keyword evidence="5 12" id="KW-1003">Cell membrane</keyword>
<comment type="subcellular location">
    <subcellularLocation>
        <location evidence="1">Cell inner membrane</location>
        <topology evidence="1">Multi-pass membrane protein</topology>
    </subcellularLocation>
</comment>
<evidence type="ECO:0000256" key="13">
    <source>
        <dbReference type="SAM" id="Phobius"/>
    </source>
</evidence>
<dbReference type="PANTHER" id="PTHR47755">
    <property type="entry name" value="CELL DIVISION PROTEIN FTSX"/>
    <property type="match status" value="1"/>
</dbReference>
<feature type="transmembrane region" description="Helical" evidence="13">
    <location>
        <begin position="222"/>
        <end position="249"/>
    </location>
</feature>